<evidence type="ECO:0000256" key="7">
    <source>
        <dbReference type="ARBA" id="ARBA00022839"/>
    </source>
</evidence>
<evidence type="ECO:0000256" key="6">
    <source>
        <dbReference type="ARBA" id="ARBA00022801"/>
    </source>
</evidence>
<evidence type="ECO:0000256" key="3">
    <source>
        <dbReference type="ARBA" id="ARBA00022553"/>
    </source>
</evidence>
<evidence type="ECO:0000313" key="12">
    <source>
        <dbReference type="EMBL" id="CAE1306039.1"/>
    </source>
</evidence>
<feature type="compositionally biased region" description="Polar residues" evidence="11">
    <location>
        <begin position="432"/>
        <end position="441"/>
    </location>
</feature>
<dbReference type="GO" id="GO:0000076">
    <property type="term" value="P:DNA replication checkpoint signaling"/>
    <property type="evidence" value="ECO:0007669"/>
    <property type="project" value="TreeGrafter"/>
</dbReference>
<dbReference type="OrthoDB" id="60092at2759"/>
<evidence type="ECO:0000256" key="9">
    <source>
        <dbReference type="ARBA" id="ARBA00059283"/>
    </source>
</evidence>
<organism evidence="12 13">
    <name type="scientific">Acanthosepion pharaonis</name>
    <name type="common">Pharaoh cuttlefish</name>
    <name type="synonym">Sepia pharaonis</name>
    <dbReference type="NCBI Taxonomy" id="158019"/>
    <lineage>
        <taxon>Eukaryota</taxon>
        <taxon>Metazoa</taxon>
        <taxon>Spiralia</taxon>
        <taxon>Lophotrochozoa</taxon>
        <taxon>Mollusca</taxon>
        <taxon>Cephalopoda</taxon>
        <taxon>Coleoidea</taxon>
        <taxon>Decapodiformes</taxon>
        <taxon>Sepiida</taxon>
        <taxon>Sepiina</taxon>
        <taxon>Sepiidae</taxon>
        <taxon>Acanthosepion</taxon>
    </lineage>
</organism>
<gene>
    <name evidence="12" type="ORF">SPHA_58395</name>
</gene>
<dbReference type="GO" id="GO:0006281">
    <property type="term" value="P:DNA repair"/>
    <property type="evidence" value="ECO:0007669"/>
    <property type="project" value="UniProtKB-UniRule"/>
</dbReference>
<evidence type="ECO:0000256" key="5">
    <source>
        <dbReference type="ARBA" id="ARBA00022763"/>
    </source>
</evidence>
<dbReference type="GO" id="GO:0071479">
    <property type="term" value="P:cellular response to ionizing radiation"/>
    <property type="evidence" value="ECO:0007669"/>
    <property type="project" value="TreeGrafter"/>
</dbReference>
<sequence>MNCIIPGKNIKVFARAIHSLAKIGEELYIEPLENGFAFKTVNSSRSAFGLFLFDPRFFDKYHRPSDNETTFQNDENESPRCKIAMSSCLNIFKSVATIEKTVEKCKISLNMKDDRLVFKMYCRHGIVKTHNLAFIECESLKAVFNSDNCENCLIAPSKMLCEAVIHFQNNQEEVTLVVSSEKISFKNYFEEYDSTKQMITEVKLHLDEFNACDIGINTEITFCLKELRAILSFVEVTNLPVKINFDTPGKPMSYLISSEGMLEATFVLATLAGDNCSNSQVPPSARQSTSQNKTRASCSNKNLNGDESILVEWDDMTMAEVEEMSLVEACASRSQCPAAPKPQPVSKRQQKTVSNGRNQSKMHNRLDKTPDSDEDTNSPVIAVQPCINLLAPNIDTDDEEKQNSDVRKEEEEEEDDIIPGTPPSKKFKSLFFGNSQASEASQKAAPVVLAADTDEDD</sequence>
<accession>A0A812DSM0</accession>
<evidence type="ECO:0000256" key="11">
    <source>
        <dbReference type="SAM" id="MobiDB-lite"/>
    </source>
</evidence>
<keyword evidence="8" id="KW-0539">Nucleus</keyword>
<dbReference type="Pfam" id="PF04139">
    <property type="entry name" value="Rad9"/>
    <property type="match status" value="1"/>
</dbReference>
<dbReference type="FunFam" id="3.70.10.10:FF:000005">
    <property type="entry name" value="Cell cycle checkpoint control protein"/>
    <property type="match status" value="1"/>
</dbReference>
<evidence type="ECO:0000256" key="1">
    <source>
        <dbReference type="ARBA" id="ARBA00004123"/>
    </source>
</evidence>
<comment type="subcellular location">
    <subcellularLocation>
        <location evidence="1">Nucleus</location>
    </subcellularLocation>
</comment>
<dbReference type="InterPro" id="IPR046938">
    <property type="entry name" value="DNA_clamp_sf"/>
</dbReference>
<feature type="region of interest" description="Disordered" evidence="11">
    <location>
        <begin position="335"/>
        <end position="379"/>
    </location>
</feature>
<feature type="compositionally biased region" description="Polar residues" evidence="11">
    <location>
        <begin position="351"/>
        <end position="361"/>
    </location>
</feature>
<keyword evidence="4" id="KW-0540">Nuclease</keyword>
<proteinExistence type="inferred from homology"/>
<dbReference type="PANTHER" id="PTHR15237">
    <property type="entry name" value="DNA REPAIR PROTEIN RAD9"/>
    <property type="match status" value="1"/>
</dbReference>
<keyword evidence="5" id="KW-0227">DNA damage</keyword>
<comment type="similarity">
    <text evidence="2 10">Belongs to the rad9 family.</text>
</comment>
<dbReference type="CDD" id="cd00577">
    <property type="entry name" value="PCNA"/>
    <property type="match status" value="1"/>
</dbReference>
<dbReference type="EMBL" id="CAHIKZ030003987">
    <property type="protein sequence ID" value="CAE1306039.1"/>
    <property type="molecule type" value="Genomic_DNA"/>
</dbReference>
<keyword evidence="3" id="KW-0597">Phosphoprotein</keyword>
<evidence type="ECO:0000256" key="2">
    <source>
        <dbReference type="ARBA" id="ARBA00008494"/>
    </source>
</evidence>
<dbReference type="AlphaFoldDB" id="A0A812DSM0"/>
<comment type="caution">
    <text evidence="12">The sequence shown here is derived from an EMBL/GenBank/DDBJ whole genome shotgun (WGS) entry which is preliminary data.</text>
</comment>
<evidence type="ECO:0000313" key="13">
    <source>
        <dbReference type="Proteomes" id="UP000597762"/>
    </source>
</evidence>
<keyword evidence="6 12" id="KW-0378">Hydrolase</keyword>
<feature type="region of interest" description="Disordered" evidence="11">
    <location>
        <begin position="278"/>
        <end position="301"/>
    </location>
</feature>
<dbReference type="Gene3D" id="3.70.10.10">
    <property type="match status" value="1"/>
</dbReference>
<keyword evidence="7" id="KW-0269">Exonuclease</keyword>
<dbReference type="InterPro" id="IPR007268">
    <property type="entry name" value="Rad9/Ddc1"/>
</dbReference>
<keyword evidence="13" id="KW-1185">Reference proteome</keyword>
<evidence type="ECO:0000256" key="10">
    <source>
        <dbReference type="PIRNR" id="PIRNR009303"/>
    </source>
</evidence>
<protein>
    <recommendedName>
        <fullName evidence="10">Cell cycle checkpoint control protein</fullName>
    </recommendedName>
</protein>
<evidence type="ECO:0000256" key="4">
    <source>
        <dbReference type="ARBA" id="ARBA00022722"/>
    </source>
</evidence>
<dbReference type="GO" id="GO:0004527">
    <property type="term" value="F:exonuclease activity"/>
    <property type="evidence" value="ECO:0007669"/>
    <property type="project" value="UniProtKB-KW"/>
</dbReference>
<dbReference type="GO" id="GO:0031573">
    <property type="term" value="P:mitotic intra-S DNA damage checkpoint signaling"/>
    <property type="evidence" value="ECO:0007669"/>
    <property type="project" value="TreeGrafter"/>
</dbReference>
<dbReference type="SUPFAM" id="SSF55979">
    <property type="entry name" value="DNA clamp"/>
    <property type="match status" value="1"/>
</dbReference>
<name>A0A812DSM0_ACAPH</name>
<dbReference type="GO" id="GO:0030896">
    <property type="term" value="C:checkpoint clamp complex"/>
    <property type="evidence" value="ECO:0007669"/>
    <property type="project" value="UniProtKB-UniRule"/>
</dbReference>
<dbReference type="PANTHER" id="PTHR15237:SF0">
    <property type="entry name" value="CELL CYCLE CHECKPOINT CONTROL PROTEIN"/>
    <property type="match status" value="1"/>
</dbReference>
<comment type="function">
    <text evidence="9">Component of the 9-1-1 cell-cycle checkpoint response complex that plays a major role in DNA repair. The 9-1-1 complex is recruited to DNA lesion upon damage by the RAD17-replication factor C (RFC) clamp loader complex. Acts then as a sliding clamp platform on DNA for several proteins involved in long-patch base excision repair (LP-BER). The 9-1-1 complex stimulates DNA polymerase beta (POLB) activity by increasing its affinity for the 3'-OH end of the primer-template and stabilizes POLB to those sites where LP-BER proceeds; endonuclease FEN1 cleavage activity on substrates with double, nick, or gap flaps of distinct sequences and lengths; and DNA ligase I (LIG1) on long-patch base excision repair substrates. The 9-1-1 complex is necessary for the recruitment of RHNO1 to sites of double-stranded breaks (DSB) occurring during the S phase. RAD9A possesses 3'-&gt;5' double stranded DNA exonuclease activity.</text>
</comment>
<dbReference type="Proteomes" id="UP000597762">
    <property type="component" value="Unassembled WGS sequence"/>
</dbReference>
<feature type="region of interest" description="Disordered" evidence="11">
    <location>
        <begin position="391"/>
        <end position="457"/>
    </location>
</feature>
<dbReference type="PIRSF" id="PIRSF009303">
    <property type="entry name" value="Cell_cycle_RAD9"/>
    <property type="match status" value="1"/>
</dbReference>
<dbReference type="InterPro" id="IPR026584">
    <property type="entry name" value="Rad9"/>
</dbReference>
<reference evidence="12" key="1">
    <citation type="submission" date="2021-01" db="EMBL/GenBank/DDBJ databases">
        <authorList>
            <person name="Li R."/>
            <person name="Bekaert M."/>
        </authorList>
    </citation>
    <scope>NUCLEOTIDE SEQUENCE</scope>
    <source>
        <strain evidence="12">Farmed</strain>
    </source>
</reference>
<evidence type="ECO:0000256" key="8">
    <source>
        <dbReference type="ARBA" id="ARBA00023242"/>
    </source>
</evidence>